<proteinExistence type="predicted"/>
<comment type="caution">
    <text evidence="1">The sequence shown here is derived from an EMBL/GenBank/DDBJ whole genome shotgun (WGS) entry which is preliminary data.</text>
</comment>
<dbReference type="Proteomes" id="UP001363010">
    <property type="component" value="Unassembled WGS sequence"/>
</dbReference>
<sequence>MALQQTLAVYEALDSASANGQTFADMFAPYAAAGVKVTVTTLKNEAPEDPRKTTDFISILIPGTGGKSQGGSARTLGVVGRNGAAGAWPSRTGMVSDADGPIGALAVALKLAQMKARGDHLRGDVLVTTHVSANASITNNEGIPFMGMPVSSETMNRYQVTPEMDAILSIDASKGNRIVKHRGFAISPTAMQGYILRVAPDLVAIMESTTGQSAVTFPITLQDITPYGNGLYHFNSIMQPHVATQAPVVGVAVTASSVVGGSDSSANHEVDIAEVVRFCIEVGKRFTNDDANYGCDFFNLAEWDLMRKRYVDLSVFQTNGRAV</sequence>
<keyword evidence="2" id="KW-1185">Reference proteome</keyword>
<name>A0ABU8VXI2_9BURK</name>
<dbReference type="EMBL" id="JBBKZV010000005">
    <property type="protein sequence ID" value="MEJ8822506.1"/>
    <property type="molecule type" value="Genomic_DNA"/>
</dbReference>
<dbReference type="Pfam" id="PF06675">
    <property type="entry name" value="DUF1177"/>
    <property type="match status" value="1"/>
</dbReference>
<dbReference type="RefSeq" id="WP_340363556.1">
    <property type="nucleotide sequence ID" value="NZ_JBBKZV010000005.1"/>
</dbReference>
<accession>A0ABU8VXI2</accession>
<dbReference type="InterPro" id="IPR009561">
    <property type="entry name" value="DUF1177"/>
</dbReference>
<gene>
    <name evidence="1" type="ORF">WKW80_10715</name>
</gene>
<evidence type="ECO:0000313" key="2">
    <source>
        <dbReference type="Proteomes" id="UP001363010"/>
    </source>
</evidence>
<reference evidence="1 2" key="1">
    <citation type="submission" date="2024-03" db="EMBL/GenBank/DDBJ databases">
        <title>Novel species of the genus Variovorax.</title>
        <authorList>
            <person name="Liu Q."/>
            <person name="Xin Y.-H."/>
        </authorList>
    </citation>
    <scope>NUCLEOTIDE SEQUENCE [LARGE SCALE GENOMIC DNA]</scope>
    <source>
        <strain evidence="1 2">KACC 18501</strain>
    </source>
</reference>
<protein>
    <submittedName>
        <fullName evidence="1">DUF1177 domain-containing protein</fullName>
    </submittedName>
</protein>
<organism evidence="1 2">
    <name type="scientific">Variovorax humicola</name>
    <dbReference type="NCBI Taxonomy" id="1769758"/>
    <lineage>
        <taxon>Bacteria</taxon>
        <taxon>Pseudomonadati</taxon>
        <taxon>Pseudomonadota</taxon>
        <taxon>Betaproteobacteria</taxon>
        <taxon>Burkholderiales</taxon>
        <taxon>Comamonadaceae</taxon>
        <taxon>Variovorax</taxon>
    </lineage>
</organism>
<evidence type="ECO:0000313" key="1">
    <source>
        <dbReference type="EMBL" id="MEJ8822506.1"/>
    </source>
</evidence>